<dbReference type="Pfam" id="PF00646">
    <property type="entry name" value="F-box"/>
    <property type="match status" value="1"/>
</dbReference>
<sequence>MEEGTATNKRPRRMPAPPSREDVVGDQEEEEKLIGNDDLLVEILSCVPYKSLIRSKCVSRRWRRVISDPDHRRRLPRYELQPMDGFFYTEYHIESQSTAHRFTTVTSAERPPFVDPSFSFLPKCERLNLLDSCNGLLLLRCWTLKERKKFFKTFNYVLVQELVDYEEGDTELDFDGDGHVPGLKIYSSETEVWTDEMKSEWGINISIQENNSKGVYFNGMLHLPAKESVVAVVDLEGKNWRTIPLPHKDGSPLFGAHPPYASHTEGFIDLSQGLLHFVSTDKYDKNKISLWVLDN</sequence>
<evidence type="ECO:0000313" key="4">
    <source>
        <dbReference type="Proteomes" id="UP000032180"/>
    </source>
</evidence>
<dbReference type="HOGENOM" id="CLU_022847_1_1_1"/>
<evidence type="ECO:0000259" key="2">
    <source>
        <dbReference type="SMART" id="SM00256"/>
    </source>
</evidence>
<reference evidence="3 4" key="1">
    <citation type="submission" date="2012-08" db="EMBL/GenBank/DDBJ databases">
        <title>Oryza genome evolution.</title>
        <authorList>
            <person name="Wing R.A."/>
        </authorList>
    </citation>
    <scope>NUCLEOTIDE SEQUENCE</scope>
</reference>
<dbReference type="AlphaFoldDB" id="A0A0D9WDD8"/>
<dbReference type="InterPro" id="IPR001810">
    <property type="entry name" value="F-box_dom"/>
</dbReference>
<dbReference type="Gramene" id="LPERR05G04550.1">
    <property type="protein sequence ID" value="LPERR05G04550.1"/>
    <property type="gene ID" value="LPERR05G04550"/>
</dbReference>
<reference evidence="3" key="3">
    <citation type="submission" date="2015-04" db="UniProtKB">
        <authorList>
            <consortium name="EnsemblPlants"/>
        </authorList>
    </citation>
    <scope>IDENTIFICATION</scope>
</reference>
<protein>
    <recommendedName>
        <fullName evidence="2">F-box domain-containing protein</fullName>
    </recommendedName>
</protein>
<evidence type="ECO:0000313" key="3">
    <source>
        <dbReference type="EnsemblPlants" id="LPERR05G04550.1"/>
    </source>
</evidence>
<feature type="region of interest" description="Disordered" evidence="1">
    <location>
        <begin position="1"/>
        <end position="27"/>
    </location>
</feature>
<dbReference type="eggNOG" id="ENOG502QWH8">
    <property type="taxonomic scope" value="Eukaryota"/>
</dbReference>
<reference evidence="4" key="2">
    <citation type="submission" date="2013-12" db="EMBL/GenBank/DDBJ databases">
        <authorList>
            <person name="Yu Y."/>
            <person name="Lee S."/>
            <person name="de Baynast K."/>
            <person name="Wissotski M."/>
            <person name="Liu L."/>
            <person name="Talag J."/>
            <person name="Goicoechea J."/>
            <person name="Angelova A."/>
            <person name="Jetty R."/>
            <person name="Kudrna D."/>
            <person name="Golser W."/>
            <person name="Rivera L."/>
            <person name="Zhang J."/>
            <person name="Wing R."/>
        </authorList>
    </citation>
    <scope>NUCLEOTIDE SEQUENCE</scope>
</reference>
<dbReference type="EnsemblPlants" id="LPERR05G04550.1">
    <property type="protein sequence ID" value="LPERR05G04550.1"/>
    <property type="gene ID" value="LPERR05G04550"/>
</dbReference>
<dbReference type="Gene3D" id="1.20.1280.50">
    <property type="match status" value="1"/>
</dbReference>
<feature type="domain" description="F-box" evidence="2">
    <location>
        <begin position="35"/>
        <end position="75"/>
    </location>
</feature>
<dbReference type="Proteomes" id="UP000032180">
    <property type="component" value="Chromosome 5"/>
</dbReference>
<name>A0A0D9WDD8_9ORYZ</name>
<proteinExistence type="predicted"/>
<dbReference type="PANTHER" id="PTHR35546">
    <property type="entry name" value="F-BOX PROTEIN INTERACTION DOMAIN PROTEIN-RELATED"/>
    <property type="match status" value="1"/>
</dbReference>
<dbReference type="InterPro" id="IPR036047">
    <property type="entry name" value="F-box-like_dom_sf"/>
</dbReference>
<dbReference type="PANTHER" id="PTHR35546:SF105">
    <property type="entry name" value="OS05G0139200 PROTEIN"/>
    <property type="match status" value="1"/>
</dbReference>
<dbReference type="STRING" id="77586.A0A0D9WDD8"/>
<dbReference type="InterPro" id="IPR055290">
    <property type="entry name" value="At3g26010-like"/>
</dbReference>
<evidence type="ECO:0000256" key="1">
    <source>
        <dbReference type="SAM" id="MobiDB-lite"/>
    </source>
</evidence>
<dbReference type="SMART" id="SM00256">
    <property type="entry name" value="FBOX"/>
    <property type="match status" value="1"/>
</dbReference>
<keyword evidence="4" id="KW-1185">Reference proteome</keyword>
<dbReference type="SUPFAM" id="SSF81383">
    <property type="entry name" value="F-box domain"/>
    <property type="match status" value="1"/>
</dbReference>
<organism evidence="3 4">
    <name type="scientific">Leersia perrieri</name>
    <dbReference type="NCBI Taxonomy" id="77586"/>
    <lineage>
        <taxon>Eukaryota</taxon>
        <taxon>Viridiplantae</taxon>
        <taxon>Streptophyta</taxon>
        <taxon>Embryophyta</taxon>
        <taxon>Tracheophyta</taxon>
        <taxon>Spermatophyta</taxon>
        <taxon>Magnoliopsida</taxon>
        <taxon>Liliopsida</taxon>
        <taxon>Poales</taxon>
        <taxon>Poaceae</taxon>
        <taxon>BOP clade</taxon>
        <taxon>Oryzoideae</taxon>
        <taxon>Oryzeae</taxon>
        <taxon>Oryzinae</taxon>
        <taxon>Leersia</taxon>
    </lineage>
</organism>
<accession>A0A0D9WDD8</accession>